<feature type="region of interest" description="Disordered" evidence="1">
    <location>
        <begin position="497"/>
        <end position="527"/>
    </location>
</feature>
<name>L8WWS8_THACA</name>
<dbReference type="EMBL" id="AFRT01000806">
    <property type="protein sequence ID" value="ELU42450.1"/>
    <property type="molecule type" value="Genomic_DNA"/>
</dbReference>
<accession>L8WWS8</accession>
<gene>
    <name evidence="3" type="ORF">AG1IA_03521</name>
</gene>
<dbReference type="SUPFAM" id="SSF159941">
    <property type="entry name" value="MM3350-like"/>
    <property type="match status" value="1"/>
</dbReference>
<dbReference type="Proteomes" id="UP000011668">
    <property type="component" value="Unassembled WGS sequence"/>
</dbReference>
<feature type="region of interest" description="Disordered" evidence="1">
    <location>
        <begin position="273"/>
        <end position="357"/>
    </location>
</feature>
<protein>
    <submittedName>
        <fullName evidence="3">Plasmid pRiA4b ORF-3-like domain-containing protein</fullName>
    </submittedName>
</protein>
<keyword evidence="4" id="KW-1185">Reference proteome</keyword>
<feature type="region of interest" description="Disordered" evidence="1">
    <location>
        <begin position="192"/>
        <end position="213"/>
    </location>
</feature>
<evidence type="ECO:0000256" key="1">
    <source>
        <dbReference type="SAM" id="MobiDB-lite"/>
    </source>
</evidence>
<feature type="compositionally biased region" description="Polar residues" evidence="1">
    <location>
        <begin position="572"/>
        <end position="592"/>
    </location>
</feature>
<proteinExistence type="predicted"/>
<feature type="compositionally biased region" description="Acidic residues" evidence="1">
    <location>
        <begin position="498"/>
        <end position="507"/>
    </location>
</feature>
<evidence type="ECO:0000313" key="3">
    <source>
        <dbReference type="EMBL" id="ELU42450.1"/>
    </source>
</evidence>
<feature type="compositionally biased region" description="Pro residues" evidence="1">
    <location>
        <begin position="281"/>
        <end position="293"/>
    </location>
</feature>
<evidence type="ECO:0000259" key="2">
    <source>
        <dbReference type="Pfam" id="PF07929"/>
    </source>
</evidence>
<reference evidence="3 4" key="1">
    <citation type="journal article" date="2013" name="Nat. Commun.">
        <title>The evolution and pathogenic mechanisms of the rice sheath blight pathogen.</title>
        <authorList>
            <person name="Zheng A."/>
            <person name="Lin R."/>
            <person name="Xu L."/>
            <person name="Qin P."/>
            <person name="Tang C."/>
            <person name="Ai P."/>
            <person name="Zhang D."/>
            <person name="Liu Y."/>
            <person name="Sun Z."/>
            <person name="Feng H."/>
            <person name="Wang Y."/>
            <person name="Chen Y."/>
            <person name="Liang X."/>
            <person name="Fu R."/>
            <person name="Li Q."/>
            <person name="Zhang J."/>
            <person name="Yu X."/>
            <person name="Xie Z."/>
            <person name="Ding L."/>
            <person name="Guan P."/>
            <person name="Tang J."/>
            <person name="Liang Y."/>
            <person name="Wang S."/>
            <person name="Deng Q."/>
            <person name="Li S."/>
            <person name="Zhu J."/>
            <person name="Wang L."/>
            <person name="Liu H."/>
            <person name="Li P."/>
        </authorList>
    </citation>
    <scope>NUCLEOTIDE SEQUENCE [LARGE SCALE GENOMIC DNA]</scope>
    <source>
        <strain evidence="4">AG-1 IA</strain>
    </source>
</reference>
<dbReference type="Gene3D" id="3.10.290.30">
    <property type="entry name" value="MM3350-like"/>
    <property type="match status" value="1"/>
</dbReference>
<organism evidence="3 4">
    <name type="scientific">Thanatephorus cucumeris (strain AG1-IA)</name>
    <name type="common">Rice sheath blight fungus</name>
    <name type="synonym">Rhizoctonia solani</name>
    <dbReference type="NCBI Taxonomy" id="983506"/>
    <lineage>
        <taxon>Eukaryota</taxon>
        <taxon>Fungi</taxon>
        <taxon>Dikarya</taxon>
        <taxon>Basidiomycota</taxon>
        <taxon>Agaricomycotina</taxon>
        <taxon>Agaricomycetes</taxon>
        <taxon>Cantharellales</taxon>
        <taxon>Ceratobasidiaceae</taxon>
        <taxon>Rhizoctonia</taxon>
        <taxon>Rhizoctonia solani AG-1</taxon>
    </lineage>
</organism>
<sequence length="713" mass="79013">MRSKRTFAEYMTPDGTPESSRGCTGSTPPTILTSPSAPTPKRQCHDARAINAKPGHSPDNLFGTVPKKPVIELPRPARTSAEVRIQLVGHQVGHYFACLFMIHHDIRLMHQAFRRVHIPCNYNFIHLHHLILFLFGWSGVHAHRFSVQNNITMHELKRGHVRSGTLFIDVSPPRPPPSKREVREAKRLARALAKSNMRDNPSEDSDTDWEGPGAWRPLVLDQTSVRQRSEEALTIGEVFGAHVCRRGRAEYDPNHAGGFKVHITLIDLVQHDEPDHLSSPPAWPALPPLPPSSPIRSIASSPYTPRGRQLSLGVDSSPIRTLPRSRSMPSMNFDDDNDDENPPQRPSIGTDRTNNPWVVMGQGVSPPERELAITFEEDNEDAHDVPVKPEYRGKAKKEAGLGFRNKHVELNADLFNDGPDGEEGMCFARWLSGELVVERMGNNLLVLDRARASAQTRDAQRAKSTGWDSDEDSPNHQAVSPVTQGPIALESLEPHLEQDDELEDDEPLNPTSQPDVDEVEEGSDHQYGQQEELWDDVMRLENLKVKLELGAITTTQGQLLDPKMISVPNCHKPSTNAGGPEQSDNNSANNRKNQADFMTLSPKILPTASQGSRFRVEFFIQYRSPSGQPPGASIHIHGSCTPEKSPCGAKALVRGRPDARSIVENDARPSVTQYTHPCLWEGPCLDRIGAYHGLGTPIATSPRVPCCRANLPC</sequence>
<dbReference type="HOGENOM" id="CLU_023815_0_0_1"/>
<dbReference type="InterPro" id="IPR012912">
    <property type="entry name" value="Plasmid_pRiA4b_Orf3-like"/>
</dbReference>
<feature type="compositionally biased region" description="Polar residues" evidence="1">
    <location>
        <begin position="17"/>
        <end position="36"/>
    </location>
</feature>
<feature type="region of interest" description="Disordered" evidence="1">
    <location>
        <begin position="563"/>
        <end position="592"/>
    </location>
</feature>
<evidence type="ECO:0000313" key="4">
    <source>
        <dbReference type="Proteomes" id="UP000011668"/>
    </source>
</evidence>
<dbReference type="AlphaFoldDB" id="L8WWS8"/>
<dbReference type="InterPro" id="IPR024047">
    <property type="entry name" value="MM3350-like_sf"/>
</dbReference>
<dbReference type="Pfam" id="PF07929">
    <property type="entry name" value="PRiA4_ORF3"/>
    <property type="match status" value="1"/>
</dbReference>
<feature type="region of interest" description="Disordered" evidence="1">
    <location>
        <begin position="452"/>
        <end position="481"/>
    </location>
</feature>
<dbReference type="OrthoDB" id="3249352at2759"/>
<feature type="region of interest" description="Disordered" evidence="1">
    <location>
        <begin position="1"/>
        <end position="42"/>
    </location>
</feature>
<feature type="domain" description="Plasmid pRiA4b Orf3-like" evidence="2">
    <location>
        <begin position="110"/>
        <end position="154"/>
    </location>
</feature>
<comment type="caution">
    <text evidence="3">The sequence shown here is derived from an EMBL/GenBank/DDBJ whole genome shotgun (WGS) entry which is preliminary data.</text>
</comment>
<feature type="compositionally biased region" description="Polar residues" evidence="1">
    <location>
        <begin position="453"/>
        <end position="467"/>
    </location>
</feature>